<evidence type="ECO:0000256" key="6">
    <source>
        <dbReference type="ARBA" id="ARBA00023136"/>
    </source>
</evidence>
<evidence type="ECO:0000256" key="4">
    <source>
        <dbReference type="ARBA" id="ARBA00022692"/>
    </source>
</evidence>
<dbReference type="InterPro" id="IPR035906">
    <property type="entry name" value="MetI-like_sf"/>
</dbReference>
<evidence type="ECO:0000256" key="2">
    <source>
        <dbReference type="ARBA" id="ARBA00022448"/>
    </source>
</evidence>
<dbReference type="InterPro" id="IPR000515">
    <property type="entry name" value="MetI-like"/>
</dbReference>
<dbReference type="InterPro" id="IPR051393">
    <property type="entry name" value="ABC_transporter_permease"/>
</dbReference>
<dbReference type="GO" id="GO:0005886">
    <property type="term" value="C:plasma membrane"/>
    <property type="evidence" value="ECO:0007669"/>
    <property type="project" value="UniProtKB-SubCell"/>
</dbReference>
<feature type="domain" description="ABC transmembrane type-1" evidence="8">
    <location>
        <begin position="71"/>
        <end position="295"/>
    </location>
</feature>
<evidence type="ECO:0000256" key="3">
    <source>
        <dbReference type="ARBA" id="ARBA00022475"/>
    </source>
</evidence>
<reference evidence="9" key="1">
    <citation type="journal article" date="2020" name="mSystems">
        <title>Genome- and Community-Level Interaction Insights into Carbon Utilization and Element Cycling Functions of Hydrothermarchaeota in Hydrothermal Sediment.</title>
        <authorList>
            <person name="Zhou Z."/>
            <person name="Liu Y."/>
            <person name="Xu W."/>
            <person name="Pan J."/>
            <person name="Luo Z.H."/>
            <person name="Li M."/>
        </authorList>
    </citation>
    <scope>NUCLEOTIDE SEQUENCE [LARGE SCALE GENOMIC DNA]</scope>
    <source>
        <strain evidence="9">HyVt-570</strain>
    </source>
</reference>
<dbReference type="PANTHER" id="PTHR30193:SF37">
    <property type="entry name" value="INNER MEMBRANE ABC TRANSPORTER PERMEASE PROTEIN YCJO"/>
    <property type="match status" value="1"/>
</dbReference>
<evidence type="ECO:0000259" key="8">
    <source>
        <dbReference type="PROSITE" id="PS50928"/>
    </source>
</evidence>
<feature type="transmembrane region" description="Helical" evidence="7">
    <location>
        <begin position="104"/>
        <end position="128"/>
    </location>
</feature>
<dbReference type="SUPFAM" id="SSF161098">
    <property type="entry name" value="MetI-like"/>
    <property type="match status" value="1"/>
</dbReference>
<dbReference type="Gene3D" id="1.10.3720.10">
    <property type="entry name" value="MetI-like"/>
    <property type="match status" value="1"/>
</dbReference>
<keyword evidence="3" id="KW-1003">Cell membrane</keyword>
<dbReference type="AlphaFoldDB" id="A0A7C4VE23"/>
<feature type="transmembrane region" description="Helical" evidence="7">
    <location>
        <begin position="75"/>
        <end position="97"/>
    </location>
</feature>
<keyword evidence="6 7" id="KW-0472">Membrane</keyword>
<dbReference type="PANTHER" id="PTHR30193">
    <property type="entry name" value="ABC TRANSPORTER PERMEASE PROTEIN"/>
    <property type="match status" value="1"/>
</dbReference>
<evidence type="ECO:0000256" key="5">
    <source>
        <dbReference type="ARBA" id="ARBA00022989"/>
    </source>
</evidence>
<sequence>MRRKPFPWHITVFLAPAVVIYTVFMIYPMFASLKFSLYQTVEGGRQLFVGLGNYARLLSDPIWSEPFWNAFWNNVVFFVIHMTLQNPIGLFLAVLLAANIRGAWIYRTIIFTPTILSVVLIGFAWKLILSPTWGIWFPLLDRLGLGDNEVAIALLGHESSALITLSLISVWQNIGIPMMLFLAALIRIPHELIEAAQVDGAGSWRIFWRIQFPLIVPTVGIVAILTFIGNFNAFDLIYATQGALAGPDFATDIMGTFFFRTFFGFQLRPGDPNMGATVAGMMLLIILVGVLVYLYGWQRRMEEVQF</sequence>
<feature type="transmembrane region" description="Helical" evidence="7">
    <location>
        <begin position="206"/>
        <end position="228"/>
    </location>
</feature>
<organism evidence="9">
    <name type="scientific">Oceanithermus profundus</name>
    <dbReference type="NCBI Taxonomy" id="187137"/>
    <lineage>
        <taxon>Bacteria</taxon>
        <taxon>Thermotogati</taxon>
        <taxon>Deinococcota</taxon>
        <taxon>Deinococci</taxon>
        <taxon>Thermales</taxon>
        <taxon>Thermaceae</taxon>
        <taxon>Oceanithermus</taxon>
    </lineage>
</organism>
<dbReference type="CDD" id="cd06261">
    <property type="entry name" value="TM_PBP2"/>
    <property type="match status" value="1"/>
</dbReference>
<protein>
    <submittedName>
        <fullName evidence="9">Sugar ABC transporter permease</fullName>
    </submittedName>
</protein>
<evidence type="ECO:0000256" key="1">
    <source>
        <dbReference type="ARBA" id="ARBA00004651"/>
    </source>
</evidence>
<feature type="transmembrane region" description="Helical" evidence="7">
    <location>
        <begin position="12"/>
        <end position="30"/>
    </location>
</feature>
<dbReference type="Proteomes" id="UP000885759">
    <property type="component" value="Unassembled WGS sequence"/>
</dbReference>
<comment type="subcellular location">
    <subcellularLocation>
        <location evidence="1 7">Cell membrane</location>
        <topology evidence="1 7">Multi-pass membrane protein</topology>
    </subcellularLocation>
</comment>
<accession>A0A7C4VE23</accession>
<dbReference type="EMBL" id="DRPZ01000297">
    <property type="protein sequence ID" value="HGY10724.1"/>
    <property type="molecule type" value="Genomic_DNA"/>
</dbReference>
<dbReference type="PROSITE" id="PS50928">
    <property type="entry name" value="ABC_TM1"/>
    <property type="match status" value="1"/>
</dbReference>
<dbReference type="GO" id="GO:0055085">
    <property type="term" value="P:transmembrane transport"/>
    <property type="evidence" value="ECO:0007669"/>
    <property type="project" value="InterPro"/>
</dbReference>
<keyword evidence="2 7" id="KW-0813">Transport</keyword>
<keyword evidence="4 7" id="KW-0812">Transmembrane</keyword>
<proteinExistence type="inferred from homology"/>
<dbReference type="Pfam" id="PF00528">
    <property type="entry name" value="BPD_transp_1"/>
    <property type="match status" value="1"/>
</dbReference>
<keyword evidence="5 7" id="KW-1133">Transmembrane helix</keyword>
<name>A0A7C4VE23_9DEIN</name>
<evidence type="ECO:0000256" key="7">
    <source>
        <dbReference type="RuleBase" id="RU363032"/>
    </source>
</evidence>
<comment type="similarity">
    <text evidence="7">Belongs to the binding-protein-dependent transport system permease family.</text>
</comment>
<comment type="caution">
    <text evidence="9">The sequence shown here is derived from an EMBL/GenBank/DDBJ whole genome shotgun (WGS) entry which is preliminary data.</text>
</comment>
<feature type="transmembrane region" description="Helical" evidence="7">
    <location>
        <begin position="274"/>
        <end position="296"/>
    </location>
</feature>
<gene>
    <name evidence="9" type="ORF">ENK37_11860</name>
</gene>
<evidence type="ECO:0000313" key="9">
    <source>
        <dbReference type="EMBL" id="HGY10724.1"/>
    </source>
</evidence>
<feature type="transmembrane region" description="Helical" evidence="7">
    <location>
        <begin position="161"/>
        <end position="186"/>
    </location>
</feature>